<dbReference type="PANTHER" id="PTHR31001:SF40">
    <property type="entry name" value="ZN(II)2CYS6 TRANSCRIPTION FACTOR (EUROFUNG)"/>
    <property type="match status" value="1"/>
</dbReference>
<keyword evidence="5" id="KW-0539">Nucleus</keyword>
<evidence type="ECO:0000313" key="8">
    <source>
        <dbReference type="EMBL" id="EHY51777.1"/>
    </source>
</evidence>
<organism evidence="8 9">
    <name type="scientific">Exophiala dermatitidis (strain ATCC 34100 / CBS 525.76 / NIH/UT8656)</name>
    <name type="common">Black yeast</name>
    <name type="synonym">Wangiella dermatitidis</name>
    <dbReference type="NCBI Taxonomy" id="858893"/>
    <lineage>
        <taxon>Eukaryota</taxon>
        <taxon>Fungi</taxon>
        <taxon>Dikarya</taxon>
        <taxon>Ascomycota</taxon>
        <taxon>Pezizomycotina</taxon>
        <taxon>Eurotiomycetes</taxon>
        <taxon>Chaetothyriomycetidae</taxon>
        <taxon>Chaetothyriales</taxon>
        <taxon>Herpotrichiellaceae</taxon>
        <taxon>Exophiala</taxon>
    </lineage>
</organism>
<feature type="domain" description="Zn(2)-C6 fungal-type" evidence="7">
    <location>
        <begin position="7"/>
        <end position="39"/>
    </location>
</feature>
<gene>
    <name evidence="8" type="ORF">HMPREF1120_00004</name>
</gene>
<keyword evidence="3" id="KW-0238">DNA-binding</keyword>
<dbReference type="SUPFAM" id="SSF57701">
    <property type="entry name" value="Zn2/Cys6 DNA-binding domain"/>
    <property type="match status" value="1"/>
</dbReference>
<dbReference type="OrthoDB" id="4898680at2759"/>
<feature type="region of interest" description="Disordered" evidence="6">
    <location>
        <begin position="155"/>
        <end position="189"/>
    </location>
</feature>
<dbReference type="InterPro" id="IPR036864">
    <property type="entry name" value="Zn2-C6_fun-type_DNA-bd_sf"/>
</dbReference>
<keyword evidence="4" id="KW-0804">Transcription</keyword>
<dbReference type="PROSITE" id="PS50048">
    <property type="entry name" value="ZN2_CY6_FUNGAL_2"/>
    <property type="match status" value="1"/>
</dbReference>
<feature type="compositionally biased region" description="Polar residues" evidence="6">
    <location>
        <begin position="54"/>
        <end position="67"/>
    </location>
</feature>
<evidence type="ECO:0000256" key="1">
    <source>
        <dbReference type="ARBA" id="ARBA00004123"/>
    </source>
</evidence>
<evidence type="ECO:0000259" key="7">
    <source>
        <dbReference type="PROSITE" id="PS50048"/>
    </source>
</evidence>
<dbReference type="Proteomes" id="UP000007304">
    <property type="component" value="Unassembled WGS sequence"/>
</dbReference>
<feature type="compositionally biased region" description="Polar residues" evidence="6">
    <location>
        <begin position="160"/>
        <end position="169"/>
    </location>
</feature>
<proteinExistence type="predicted"/>
<evidence type="ECO:0000256" key="3">
    <source>
        <dbReference type="ARBA" id="ARBA00023125"/>
    </source>
</evidence>
<protein>
    <recommendedName>
        <fullName evidence="7">Zn(2)-C6 fungal-type domain-containing protein</fullName>
    </recommendedName>
</protein>
<evidence type="ECO:0000256" key="4">
    <source>
        <dbReference type="ARBA" id="ARBA00023163"/>
    </source>
</evidence>
<dbReference type="PROSITE" id="PS00463">
    <property type="entry name" value="ZN2_CY6_FUNGAL_1"/>
    <property type="match status" value="1"/>
</dbReference>
<keyword evidence="9" id="KW-1185">Reference proteome</keyword>
<keyword evidence="2" id="KW-0805">Transcription regulation</keyword>
<dbReference type="EMBL" id="JH226130">
    <property type="protein sequence ID" value="EHY51777.1"/>
    <property type="molecule type" value="Genomic_DNA"/>
</dbReference>
<name>H6BKX6_EXODN</name>
<dbReference type="CDD" id="cd12148">
    <property type="entry name" value="fungal_TF_MHR"/>
    <property type="match status" value="1"/>
</dbReference>
<evidence type="ECO:0000256" key="2">
    <source>
        <dbReference type="ARBA" id="ARBA00023015"/>
    </source>
</evidence>
<evidence type="ECO:0000256" key="5">
    <source>
        <dbReference type="ARBA" id="ARBA00023242"/>
    </source>
</evidence>
<dbReference type="VEuPathDB" id="FungiDB:HMPREF1120_00004"/>
<dbReference type="Pfam" id="PF00172">
    <property type="entry name" value="Zn_clus"/>
    <property type="match status" value="1"/>
</dbReference>
<dbReference type="Gene3D" id="4.10.240.10">
    <property type="entry name" value="Zn(2)-C6 fungal-type DNA-binding domain"/>
    <property type="match status" value="1"/>
</dbReference>
<dbReference type="InterPro" id="IPR050613">
    <property type="entry name" value="Sec_Metabolite_Reg"/>
</dbReference>
<evidence type="ECO:0000256" key="6">
    <source>
        <dbReference type="SAM" id="MobiDB-lite"/>
    </source>
</evidence>
<evidence type="ECO:0000313" key="9">
    <source>
        <dbReference type="Proteomes" id="UP000007304"/>
    </source>
</evidence>
<reference evidence="8" key="1">
    <citation type="submission" date="2011-07" db="EMBL/GenBank/DDBJ databases">
        <title>The Genome Sequence of Exophiala (Wangiella) dermatitidis NIH/UT8656.</title>
        <authorList>
            <consortium name="The Broad Institute Genome Sequencing Platform"/>
            <person name="Cuomo C."/>
            <person name="Wang Z."/>
            <person name="Hunicke-Smith S."/>
            <person name="Szanislo P.J."/>
            <person name="Earl A."/>
            <person name="Young S.K."/>
            <person name="Zeng Q."/>
            <person name="Gargeya S."/>
            <person name="Fitzgerald M."/>
            <person name="Haas B."/>
            <person name="Abouelleil A."/>
            <person name="Alvarado L."/>
            <person name="Arachchi H.M."/>
            <person name="Berlin A."/>
            <person name="Brown A."/>
            <person name="Chapman S.B."/>
            <person name="Chen Z."/>
            <person name="Dunbar C."/>
            <person name="Freedman E."/>
            <person name="Gearin G."/>
            <person name="Gellesch M."/>
            <person name="Goldberg J."/>
            <person name="Griggs A."/>
            <person name="Gujja S."/>
            <person name="Heiman D."/>
            <person name="Howarth C."/>
            <person name="Larson L."/>
            <person name="Lui A."/>
            <person name="MacDonald P.J.P."/>
            <person name="Montmayeur A."/>
            <person name="Murphy C."/>
            <person name="Neiman D."/>
            <person name="Pearson M."/>
            <person name="Priest M."/>
            <person name="Roberts A."/>
            <person name="Saif S."/>
            <person name="Shea T."/>
            <person name="Shenoy N."/>
            <person name="Sisk P."/>
            <person name="Stolte C."/>
            <person name="Sykes S."/>
            <person name="Wortman J."/>
            <person name="Nusbaum C."/>
            <person name="Birren B."/>
        </authorList>
    </citation>
    <scope>NUCLEOTIDE SEQUENCE</scope>
    <source>
        <strain evidence="8">NIH/UT8656</strain>
    </source>
</reference>
<dbReference type="RefSeq" id="XP_009152238.1">
    <property type="nucleotide sequence ID" value="XM_009153990.1"/>
</dbReference>
<dbReference type="GO" id="GO:0008270">
    <property type="term" value="F:zinc ion binding"/>
    <property type="evidence" value="ECO:0007669"/>
    <property type="project" value="InterPro"/>
</dbReference>
<feature type="region of interest" description="Disordered" evidence="6">
    <location>
        <begin position="40"/>
        <end position="97"/>
    </location>
</feature>
<dbReference type="GO" id="GO:0000981">
    <property type="term" value="F:DNA-binding transcription factor activity, RNA polymerase II-specific"/>
    <property type="evidence" value="ECO:0007669"/>
    <property type="project" value="InterPro"/>
</dbReference>
<dbReference type="GeneID" id="20304643"/>
<dbReference type="PANTHER" id="PTHR31001">
    <property type="entry name" value="UNCHARACTERIZED TRANSCRIPTIONAL REGULATORY PROTEIN"/>
    <property type="match status" value="1"/>
</dbReference>
<feature type="compositionally biased region" description="Polar residues" evidence="6">
    <location>
        <begin position="79"/>
        <end position="88"/>
    </location>
</feature>
<dbReference type="eggNOG" id="ENOG502SM98">
    <property type="taxonomic scope" value="Eukaryota"/>
</dbReference>
<dbReference type="CDD" id="cd00067">
    <property type="entry name" value="GAL4"/>
    <property type="match status" value="1"/>
</dbReference>
<sequence>MLKKQPACEPCRTQKLACDHARPVCRRCLERGEPDSCTYRPRPFKRSAARRQRQCPSTTPAATSTQVVVPASSAEAGLTSDTSQTQESEVIDGNGNGVGWRPVGDTGQSWDPHPPYHHQHHYHTRPIHYPNPGYLGPSSHTTLFNQVRLESIYPELHHPTGSSPQQPTEPGSAPPLDTGPPTEQEPTVDEDDIDAGARFIMELGRLPAPLARYADLVQGWINKGANLALAADVTECCIRATVAALTGFNKTYTPARAISQSLFAQSRRKVMTIASTTLDDYRRNLTSPGARWETLGLFLTALCRATTDVAYFEPLYDSQSQRCKLQRLSLNFSDRCLDLALSLDCLNDFQLFLQYENFISHTQIDGDQSYRSWRKLGDVASSLYALGYHQEIGSDDCPTFLLTLRRTALSRAYSADKNVSIFLGRPPRILRKFCHPNNIVCLAGQVSKATADVFGPTKAFDYVADSRWFLICAVLKERILGLFNLDDTEIRSREAKLIYDDIEAHWSSLPPSYRLDCNLKSCHRRPLERDFMVGAKLNYLHTHFLLRSALLRQTSEPDPQLLGLSVDMLALVVEAVMLKDQLVNSGTSLVWKVVYYGLAAAGVLCLTLISRPTLPSVLQESVPKVFQDLSILVAEVERGTLVYVEHPNYALLSRATKTIQSLLNRLFAISYTSAMAPVTMQQQQQEQPHDYQQSFVDPQLGPAIAPDFWDPWERFNGQDFELNFWLNLADHPFLAN</sequence>
<dbReference type="InParanoid" id="H6BKX6"/>
<dbReference type="GO" id="GO:0003677">
    <property type="term" value="F:DNA binding"/>
    <property type="evidence" value="ECO:0007669"/>
    <property type="project" value="UniProtKB-KW"/>
</dbReference>
<dbReference type="HOGENOM" id="CLU_013296_1_1_1"/>
<dbReference type="GO" id="GO:0005634">
    <property type="term" value="C:nucleus"/>
    <property type="evidence" value="ECO:0007669"/>
    <property type="project" value="UniProtKB-SubCell"/>
</dbReference>
<dbReference type="STRING" id="858893.H6BKX6"/>
<comment type="subcellular location">
    <subcellularLocation>
        <location evidence="1">Nucleus</location>
    </subcellularLocation>
</comment>
<feature type="compositionally biased region" description="Basic residues" evidence="6">
    <location>
        <begin position="42"/>
        <end position="53"/>
    </location>
</feature>
<dbReference type="SMART" id="SM00066">
    <property type="entry name" value="GAL4"/>
    <property type="match status" value="1"/>
</dbReference>
<dbReference type="OMA" id="PRMSKRF"/>
<dbReference type="AlphaFoldDB" id="H6BKX6"/>
<dbReference type="InterPro" id="IPR001138">
    <property type="entry name" value="Zn2Cys6_DnaBD"/>
</dbReference>
<accession>H6BKX6</accession>